<feature type="compositionally biased region" description="Polar residues" evidence="2">
    <location>
        <begin position="189"/>
        <end position="203"/>
    </location>
</feature>
<dbReference type="InterPro" id="IPR002110">
    <property type="entry name" value="Ankyrin_rpt"/>
</dbReference>
<dbReference type="InterPro" id="IPR053210">
    <property type="entry name" value="ANKRD12"/>
</dbReference>
<keyword evidence="6" id="KW-1185">Reference proteome</keyword>
<evidence type="ECO:0000259" key="4">
    <source>
        <dbReference type="Pfam" id="PF24521"/>
    </source>
</evidence>
<feature type="domain" description="DUF7593" evidence="3">
    <location>
        <begin position="1222"/>
        <end position="1368"/>
    </location>
</feature>
<feature type="compositionally biased region" description="Basic and acidic residues" evidence="2">
    <location>
        <begin position="1042"/>
        <end position="1053"/>
    </location>
</feature>
<comment type="caution">
    <text evidence="5">The sequence shown here is derived from an EMBL/GenBank/DDBJ whole genome shotgun (WGS) entry which is preliminary data.</text>
</comment>
<dbReference type="SMART" id="SM00248">
    <property type="entry name" value="ANK"/>
    <property type="match status" value="4"/>
</dbReference>
<feature type="compositionally biased region" description="Polar residues" evidence="2">
    <location>
        <begin position="869"/>
        <end position="878"/>
    </location>
</feature>
<keyword evidence="1" id="KW-0040">ANK repeat</keyword>
<feature type="compositionally biased region" description="Polar residues" evidence="2">
    <location>
        <begin position="957"/>
        <end position="967"/>
    </location>
</feature>
<proteinExistence type="predicted"/>
<name>A0A4Z1JE87_9HELO</name>
<feature type="compositionally biased region" description="Polar residues" evidence="2">
    <location>
        <begin position="895"/>
        <end position="905"/>
    </location>
</feature>
<feature type="compositionally biased region" description="Basic residues" evidence="2">
    <location>
        <begin position="353"/>
        <end position="362"/>
    </location>
</feature>
<feature type="compositionally biased region" description="Basic and acidic residues" evidence="2">
    <location>
        <begin position="733"/>
        <end position="755"/>
    </location>
</feature>
<evidence type="ECO:0000256" key="1">
    <source>
        <dbReference type="PROSITE-ProRule" id="PRU00023"/>
    </source>
</evidence>
<dbReference type="Proteomes" id="UP000297452">
    <property type="component" value="Unassembled WGS sequence"/>
</dbReference>
<dbReference type="Pfam" id="PF24521">
    <property type="entry name" value="Ank_KRIT1"/>
    <property type="match status" value="1"/>
</dbReference>
<feature type="compositionally biased region" description="Polar residues" evidence="2">
    <location>
        <begin position="1028"/>
        <end position="1041"/>
    </location>
</feature>
<sequence>MHTSIHHTQFEGLGCSSLSRKPFTIKVSTHNISQDDPQDTAKHSLDVMGTHNHEGATATKHGDSTTSLIDRKDKINNARNIIKSPTPFGRQETVTDSETSRDVDMPDAPPEDIDVKSDSEAETIVLEGKNGHSPSKTRKSIKHEDNSDEEDIRKPSESRKRETLSLEALSHNENHLGRRKRLKVDPSEPSKSQSGSGRLSNLQNKRHSSLPKSTAPELRSDESSSPPLSNLDSVDKATPVERAFPRNKQNPSDSDEDHVDHDDRKLERLRNSAFNNVQRKGIIPSLSISMENTLGVRKERSESPHHGRSHKRGHSTQFPSKSIHNSGHRKGRIPPPLLSTEYQSDDSSASGRSHPRSSRPRQRTASTIRDLATPVTVPQKKKKHLDSSGATMLFQFVRKNNLAGVMEEFNKLPEDLNQADNALNTPLHGASLVGYDKIVEFLLSKDCNVDVVNDLGDTPLHDAIDNGHVDVVRLLLEYGADPRKAKKAGGDEPSDLAAAYFSVPEDEENTRKTRKEMQQLIEDAKSKYHEDTVLSEQTTGENADHESYSRNSPHHSPTSEHPGISNGLRARSYRTIHRDLYRDHNNAEMLREACRIGDHPNIYNWLDVNQKKGKDPTSLLIAAKVGDKFAVDLLLGLGNYDCDPEPLRGVEFRWSTPMLCAIHKVHIDVVKCLLSGDFDPTRRLKDKTYYEHAQERERGSPNYESVVETLKNAFNSYSKPVKTSPSKSRSPKLHRDSDRGRDSRRPVRTTRDRSSPSRKRSPSKSMRSLEVGLSRRPSSDSLHTSLITQNQARRGPGRPRKEESNASHPTSDTESTPLGPPKKKLQAPKVTEADAAAMSSENEPPKPRRKLVSGKDLRGDRDRQGRGSIASNVSTVSVQDRDQVEESKRKDGKQKTTIIAQTTELANEDQVSKLSIVEMASDKSEKHDKAKASKRDNSKDRLASIRIDKSPIKRQRQSTTPPRTGTLYTMVPAETDGAPSKRQKVEGLSKHIVTDQNTSNSCTDQSAPNLDTTSQDKLALKTPKENTSRVSSKPTGENETCFNKENEEVQAAKKSELLNLADLERKKQVKLAREAREAKQQAKEAREAKAVDEAREAKEKEAREEKEKEAREAKEREAREATEKEAKEREAREKEAKEAKEAREVEEAQEKLAIEEAAKRAQEEEDRKSRHAQEERDKAEQRRIYDDQKRIEREKLEQNRAAAQERERSEKARQAREKEEQRLSKLPLLLRVFDQLPQAETLKIASLSKFRIIQGYRYDTIRPEAIGSPGAREQWMLNTDVALLLGEKDLELSRYTAWERIPLEMDAKDAIWSRAHAKYSRDPFKPNILIPSDERAHLAEDAKPLFFGLDLFFVKVLEFMYVVPNFPHLRDSQIAIEYQELVPLGATPVNRYEQDSDHDPSQPFWPEPQIYIGGTLVTHTKIETKTSTKPFPEPKVSRRENSNEKELLALALARTQMLWDQRERDVHYGITPPHSDRSRSLNEDGLIQESISGPITISQNTDLSNGTFPLSNGTVMQEVDILD</sequence>
<feature type="compositionally biased region" description="Basic and acidic residues" evidence="2">
    <location>
        <begin position="296"/>
        <end position="305"/>
    </location>
</feature>
<dbReference type="OrthoDB" id="194358at2759"/>
<dbReference type="Pfam" id="PF12796">
    <property type="entry name" value="Ank_2"/>
    <property type="match status" value="1"/>
</dbReference>
<evidence type="ECO:0000313" key="6">
    <source>
        <dbReference type="Proteomes" id="UP000297452"/>
    </source>
</evidence>
<dbReference type="Pfam" id="PF24513">
    <property type="entry name" value="DUF7593"/>
    <property type="match status" value="1"/>
</dbReference>
<feature type="compositionally biased region" description="Polar residues" evidence="2">
    <location>
        <begin position="716"/>
        <end position="728"/>
    </location>
</feature>
<feature type="compositionally biased region" description="Basic and acidic residues" evidence="2">
    <location>
        <begin position="151"/>
        <end position="176"/>
    </location>
</feature>
<feature type="compositionally biased region" description="Polar residues" evidence="2">
    <location>
        <begin position="994"/>
        <end position="1016"/>
    </location>
</feature>
<dbReference type="GO" id="GO:0005654">
    <property type="term" value="C:nucleoplasm"/>
    <property type="evidence" value="ECO:0007669"/>
    <property type="project" value="TreeGrafter"/>
</dbReference>
<feature type="repeat" description="ANK" evidence="1">
    <location>
        <begin position="455"/>
        <end position="487"/>
    </location>
</feature>
<dbReference type="PANTHER" id="PTHR24149">
    <property type="entry name" value="ANKYRIN REPEAT DOMAIN-CONTAINING PROTEIN 12"/>
    <property type="match status" value="1"/>
</dbReference>
<dbReference type="Gene3D" id="1.25.40.20">
    <property type="entry name" value="Ankyrin repeat-containing domain"/>
    <property type="match status" value="2"/>
</dbReference>
<evidence type="ECO:0000256" key="2">
    <source>
        <dbReference type="SAM" id="MobiDB-lite"/>
    </source>
</evidence>
<dbReference type="SUPFAM" id="SSF48403">
    <property type="entry name" value="Ankyrin repeat"/>
    <property type="match status" value="1"/>
</dbReference>
<feature type="compositionally biased region" description="Polar residues" evidence="2">
    <location>
        <begin position="779"/>
        <end position="792"/>
    </location>
</feature>
<feature type="repeat" description="ANK" evidence="1">
    <location>
        <begin position="422"/>
        <end position="454"/>
    </location>
</feature>
<feature type="compositionally biased region" description="Basic and acidic residues" evidence="2">
    <location>
        <begin position="523"/>
        <end position="532"/>
    </location>
</feature>
<dbReference type="InterPro" id="IPR056015">
    <property type="entry name" value="DUF7593"/>
</dbReference>
<organism evidence="5 6">
    <name type="scientific">Botryotinia narcissicola</name>
    <dbReference type="NCBI Taxonomy" id="278944"/>
    <lineage>
        <taxon>Eukaryota</taxon>
        <taxon>Fungi</taxon>
        <taxon>Dikarya</taxon>
        <taxon>Ascomycota</taxon>
        <taxon>Pezizomycotina</taxon>
        <taxon>Leotiomycetes</taxon>
        <taxon>Helotiales</taxon>
        <taxon>Sclerotiniaceae</taxon>
        <taxon>Botryotinia</taxon>
    </lineage>
</organism>
<feature type="compositionally biased region" description="Basic and acidic residues" evidence="2">
    <location>
        <begin position="853"/>
        <end position="865"/>
    </location>
</feature>
<feature type="region of interest" description="Disordered" evidence="2">
    <location>
        <begin position="523"/>
        <end position="569"/>
    </location>
</feature>
<dbReference type="PROSITE" id="PS50088">
    <property type="entry name" value="ANK_REPEAT"/>
    <property type="match status" value="2"/>
</dbReference>
<dbReference type="EMBL" id="PQXJ01000040">
    <property type="protein sequence ID" value="TGO67523.1"/>
    <property type="molecule type" value="Genomic_DNA"/>
</dbReference>
<accession>A0A4Z1JE87</accession>
<feature type="region of interest" description="Disordered" evidence="2">
    <location>
        <begin position="52"/>
        <end position="263"/>
    </location>
</feature>
<dbReference type="PANTHER" id="PTHR24149:SF14">
    <property type="entry name" value="ANKYRIN REPEAT DOMAIN 12"/>
    <property type="match status" value="1"/>
</dbReference>
<feature type="compositionally biased region" description="Polar residues" evidence="2">
    <location>
        <begin position="806"/>
        <end position="816"/>
    </location>
</feature>
<feature type="compositionally biased region" description="Polar residues" evidence="2">
    <location>
        <begin position="315"/>
        <end position="325"/>
    </location>
</feature>
<dbReference type="PROSITE" id="PS50297">
    <property type="entry name" value="ANK_REP_REGION"/>
    <property type="match status" value="2"/>
</dbReference>
<gene>
    <name evidence="5" type="ORF">BOTNAR_0040g00080</name>
</gene>
<feature type="region of interest" description="Disordered" evidence="2">
    <location>
        <begin position="296"/>
        <end position="384"/>
    </location>
</feature>
<evidence type="ECO:0000259" key="3">
    <source>
        <dbReference type="Pfam" id="PF24513"/>
    </source>
</evidence>
<feature type="compositionally biased region" description="Basic and acidic residues" evidence="2">
    <location>
        <begin position="1018"/>
        <end position="1027"/>
    </location>
</feature>
<feature type="region of interest" description="Disordered" evidence="2">
    <location>
        <begin position="1069"/>
        <end position="1219"/>
    </location>
</feature>
<reference evidence="5 6" key="1">
    <citation type="submission" date="2017-12" db="EMBL/GenBank/DDBJ databases">
        <title>Comparative genomics of Botrytis spp.</title>
        <authorList>
            <person name="Valero-Jimenez C.A."/>
            <person name="Tapia P."/>
            <person name="Veloso J."/>
            <person name="Silva-Moreno E."/>
            <person name="Staats M."/>
            <person name="Valdes J.H."/>
            <person name="Van Kan J.A.L."/>
        </authorList>
    </citation>
    <scope>NUCLEOTIDE SEQUENCE [LARGE SCALE GENOMIC DNA]</scope>
    <source>
        <strain evidence="5 6">MUCL2120</strain>
    </source>
</reference>
<feature type="compositionally biased region" description="Polar residues" evidence="2">
    <location>
        <begin position="223"/>
        <end position="232"/>
    </location>
</feature>
<feature type="compositionally biased region" description="Basic and acidic residues" evidence="2">
    <location>
        <begin position="920"/>
        <end position="951"/>
    </location>
</feature>
<protein>
    <submittedName>
        <fullName evidence="5">Uncharacterized protein</fullName>
    </submittedName>
</protein>
<feature type="compositionally biased region" description="Basic and acidic residues" evidence="2">
    <location>
        <begin position="983"/>
        <end position="993"/>
    </location>
</feature>
<feature type="domain" description="KRIT1 ARM-repeats" evidence="4">
    <location>
        <begin position="570"/>
        <end position="718"/>
    </location>
</feature>
<feature type="compositionally biased region" description="Basic and acidic residues" evidence="2">
    <location>
        <begin position="879"/>
        <end position="889"/>
    </location>
</feature>
<dbReference type="STRING" id="278944.A0A4Z1JE87"/>
<dbReference type="InterPro" id="IPR036770">
    <property type="entry name" value="Ankyrin_rpt-contain_sf"/>
</dbReference>
<dbReference type="InterPro" id="IPR056485">
    <property type="entry name" value="ARM_KRIT1"/>
</dbReference>
<evidence type="ECO:0000313" key="5">
    <source>
        <dbReference type="EMBL" id="TGO67523.1"/>
    </source>
</evidence>
<feature type="region of interest" description="Disordered" evidence="2">
    <location>
        <begin position="716"/>
        <end position="1053"/>
    </location>
</feature>